<sequence length="95" mass="10680">MGCLWSEKMKGGQTINIGDAPAPSLHSAITRDAIPIMMQVIRLQEFHVSQAGKRTWMSVQRAWGEHPEQRPQLADNLRRIVRAVNGVVSQPLRPQ</sequence>
<accession>B4D5W2</accession>
<dbReference type="InParanoid" id="B4D5W2"/>
<evidence type="ECO:0000313" key="2">
    <source>
        <dbReference type="Proteomes" id="UP000005824"/>
    </source>
</evidence>
<dbReference type="Proteomes" id="UP000005824">
    <property type="component" value="Unassembled WGS sequence"/>
</dbReference>
<proteinExistence type="predicted"/>
<gene>
    <name evidence="1" type="ORF">CfE428DRAFT_4301</name>
</gene>
<dbReference type="AlphaFoldDB" id="B4D5W2"/>
<keyword evidence="2" id="KW-1185">Reference proteome</keyword>
<comment type="caution">
    <text evidence="1">The sequence shown here is derived from an EMBL/GenBank/DDBJ whole genome shotgun (WGS) entry which is preliminary data.</text>
</comment>
<organism evidence="1 2">
    <name type="scientific">Chthoniobacter flavus Ellin428</name>
    <dbReference type="NCBI Taxonomy" id="497964"/>
    <lineage>
        <taxon>Bacteria</taxon>
        <taxon>Pseudomonadati</taxon>
        <taxon>Verrucomicrobiota</taxon>
        <taxon>Spartobacteria</taxon>
        <taxon>Chthoniobacterales</taxon>
        <taxon>Chthoniobacteraceae</taxon>
        <taxon>Chthoniobacter</taxon>
    </lineage>
</organism>
<evidence type="ECO:0000313" key="1">
    <source>
        <dbReference type="EMBL" id="EDY18165.1"/>
    </source>
</evidence>
<dbReference type="EMBL" id="ABVL01000014">
    <property type="protein sequence ID" value="EDY18165.1"/>
    <property type="molecule type" value="Genomic_DNA"/>
</dbReference>
<name>B4D5W2_9BACT</name>
<reference evidence="1 2" key="1">
    <citation type="journal article" date="2011" name="J. Bacteriol.">
        <title>Genome sequence of Chthoniobacter flavus Ellin428, an aerobic heterotrophic soil bacterium.</title>
        <authorList>
            <person name="Kant R."/>
            <person name="van Passel M.W."/>
            <person name="Palva A."/>
            <person name="Lucas S."/>
            <person name="Lapidus A."/>
            <person name="Glavina Del Rio T."/>
            <person name="Dalin E."/>
            <person name="Tice H."/>
            <person name="Bruce D."/>
            <person name="Goodwin L."/>
            <person name="Pitluck S."/>
            <person name="Larimer F.W."/>
            <person name="Land M.L."/>
            <person name="Hauser L."/>
            <person name="Sangwan P."/>
            <person name="de Vos W.M."/>
            <person name="Janssen P.H."/>
            <person name="Smidt H."/>
        </authorList>
    </citation>
    <scope>NUCLEOTIDE SEQUENCE [LARGE SCALE GENOMIC DNA]</scope>
    <source>
        <strain evidence="1 2">Ellin428</strain>
    </source>
</reference>
<protein>
    <submittedName>
        <fullName evidence="1">Uncharacterized protein</fullName>
    </submittedName>
</protein>